<dbReference type="SMART" id="SM00530">
    <property type="entry name" value="HTH_XRE"/>
    <property type="match status" value="1"/>
</dbReference>
<feature type="domain" description="HTH cro/C1-type" evidence="1">
    <location>
        <begin position="9"/>
        <end position="70"/>
    </location>
</feature>
<dbReference type="GO" id="GO:0003677">
    <property type="term" value="F:DNA binding"/>
    <property type="evidence" value="ECO:0007669"/>
    <property type="project" value="InterPro"/>
</dbReference>
<evidence type="ECO:0000313" key="3">
    <source>
        <dbReference type="Proteomes" id="UP000005850"/>
    </source>
</evidence>
<dbReference type="STRING" id="1042163.BRLA_c031580"/>
<dbReference type="Gene3D" id="1.10.260.40">
    <property type="entry name" value="lambda repressor-like DNA-binding domains"/>
    <property type="match status" value="1"/>
</dbReference>
<dbReference type="EMBL" id="CP007806">
    <property type="protein sequence ID" value="AIG27470.1"/>
    <property type="molecule type" value="Genomic_DNA"/>
</dbReference>
<gene>
    <name evidence="2" type="primary">rghR_5</name>
    <name evidence="2" type="ORF">BRLA_c031580</name>
</gene>
<dbReference type="AlphaFoldDB" id="A0A075RDI1"/>
<evidence type="ECO:0000313" key="2">
    <source>
        <dbReference type="EMBL" id="AIG27470.1"/>
    </source>
</evidence>
<proteinExistence type="predicted"/>
<dbReference type="InterPro" id="IPR001387">
    <property type="entry name" value="Cro/C1-type_HTH"/>
</dbReference>
<dbReference type="RefSeq" id="WP_051876125.1">
    <property type="nucleotide sequence ID" value="NZ_CP007806.1"/>
</dbReference>
<sequence length="125" mass="14390">MNNLLGDTLQKLRKEKKLSLRAVGEITGLSYGYVRDIEIGINRKTDSPMIPTPDTLRKFAQAYDYPYQDLMRIAGHLEDASGHLILDDPNISDENKELFRKILDLPPDQYDLVKNIINNFKNEIK</sequence>
<dbReference type="Pfam" id="PF01381">
    <property type="entry name" value="HTH_3"/>
    <property type="match status" value="1"/>
</dbReference>
<dbReference type="Proteomes" id="UP000005850">
    <property type="component" value="Chromosome"/>
</dbReference>
<dbReference type="HOGENOM" id="CLU_1988376_0_0_9"/>
<dbReference type="eggNOG" id="COG1396">
    <property type="taxonomic scope" value="Bacteria"/>
</dbReference>
<accession>A0A075RDI1</accession>
<reference evidence="2 3" key="1">
    <citation type="journal article" date="2011" name="J. Bacteriol.">
        <title>Genome sequence of Brevibacillus laterosporus LMG 15441, a pathogen of invertebrates.</title>
        <authorList>
            <person name="Djukic M."/>
            <person name="Poehlein A."/>
            <person name="Thurmer A."/>
            <person name="Daniel R."/>
        </authorList>
    </citation>
    <scope>NUCLEOTIDE SEQUENCE [LARGE SCALE GENOMIC DNA]</scope>
    <source>
        <strain evidence="2 3">LMG 15441</strain>
    </source>
</reference>
<name>A0A075RDI1_BRELA</name>
<dbReference type="KEGG" id="blr:BRLA_c031580"/>
<dbReference type="CDD" id="cd00093">
    <property type="entry name" value="HTH_XRE"/>
    <property type="match status" value="1"/>
</dbReference>
<dbReference type="PROSITE" id="PS50943">
    <property type="entry name" value="HTH_CROC1"/>
    <property type="match status" value="1"/>
</dbReference>
<dbReference type="SUPFAM" id="SSF47413">
    <property type="entry name" value="lambda repressor-like DNA-binding domains"/>
    <property type="match status" value="1"/>
</dbReference>
<evidence type="ECO:0000259" key="1">
    <source>
        <dbReference type="PROSITE" id="PS50943"/>
    </source>
</evidence>
<protein>
    <submittedName>
        <fullName evidence="2">RapGH repressor</fullName>
    </submittedName>
</protein>
<keyword evidence="3" id="KW-1185">Reference proteome</keyword>
<dbReference type="InterPro" id="IPR010982">
    <property type="entry name" value="Lambda_DNA-bd_dom_sf"/>
</dbReference>
<organism evidence="2 3">
    <name type="scientific">Brevibacillus laterosporus LMG 15441</name>
    <dbReference type="NCBI Taxonomy" id="1042163"/>
    <lineage>
        <taxon>Bacteria</taxon>
        <taxon>Bacillati</taxon>
        <taxon>Bacillota</taxon>
        <taxon>Bacilli</taxon>
        <taxon>Bacillales</taxon>
        <taxon>Paenibacillaceae</taxon>
        <taxon>Brevibacillus</taxon>
    </lineage>
</organism>